<evidence type="ECO:0000256" key="2">
    <source>
        <dbReference type="ARBA" id="ARBA00005417"/>
    </source>
</evidence>
<keyword evidence="8" id="KW-1278">Translocase</keyword>
<comment type="subcellular location">
    <subcellularLocation>
        <location evidence="1">Cell membrane</location>
        <topology evidence="1">Peripheral membrane protein</topology>
    </subcellularLocation>
</comment>
<dbReference type="Proteomes" id="UP000230821">
    <property type="component" value="Unassembled WGS sequence"/>
</dbReference>
<keyword evidence="5" id="KW-0997">Cell inner membrane</keyword>
<keyword evidence="3" id="KW-0813">Transport</keyword>
<evidence type="ECO:0000256" key="6">
    <source>
        <dbReference type="ARBA" id="ARBA00022741"/>
    </source>
</evidence>
<gene>
    <name evidence="11" type="ORF">CSA56_06385</name>
</gene>
<comment type="similarity">
    <text evidence="2">Belongs to the ABC transporter superfamily.</text>
</comment>
<dbReference type="NCBIfam" id="NF008453">
    <property type="entry name" value="PRK11308.1"/>
    <property type="match status" value="2"/>
</dbReference>
<dbReference type="NCBIfam" id="NF007739">
    <property type="entry name" value="PRK10419.1"/>
    <property type="match status" value="2"/>
</dbReference>
<dbReference type="PROSITE" id="PS00211">
    <property type="entry name" value="ABC_TRANSPORTER_1"/>
    <property type="match status" value="2"/>
</dbReference>
<evidence type="ECO:0000256" key="1">
    <source>
        <dbReference type="ARBA" id="ARBA00004202"/>
    </source>
</evidence>
<dbReference type="AlphaFoldDB" id="A0A2G6KGT5"/>
<dbReference type="CDD" id="cd03257">
    <property type="entry name" value="ABC_NikE_OppD_transporters"/>
    <property type="match status" value="2"/>
</dbReference>
<evidence type="ECO:0000256" key="9">
    <source>
        <dbReference type="ARBA" id="ARBA00023136"/>
    </source>
</evidence>
<evidence type="ECO:0000256" key="4">
    <source>
        <dbReference type="ARBA" id="ARBA00022475"/>
    </source>
</evidence>
<dbReference type="SMART" id="SM00382">
    <property type="entry name" value="AAA"/>
    <property type="match status" value="2"/>
</dbReference>
<dbReference type="InterPro" id="IPR013563">
    <property type="entry name" value="Oligopep_ABC_C"/>
</dbReference>
<feature type="domain" description="ABC transporter" evidence="10">
    <location>
        <begin position="361"/>
        <end position="612"/>
    </location>
</feature>
<dbReference type="InterPro" id="IPR027417">
    <property type="entry name" value="P-loop_NTPase"/>
</dbReference>
<evidence type="ECO:0000256" key="5">
    <source>
        <dbReference type="ARBA" id="ARBA00022519"/>
    </source>
</evidence>
<dbReference type="InterPro" id="IPR050388">
    <property type="entry name" value="ABC_Ni/Peptide_Import"/>
</dbReference>
<dbReference type="PANTHER" id="PTHR43297">
    <property type="entry name" value="OLIGOPEPTIDE TRANSPORT ATP-BINDING PROTEIN APPD"/>
    <property type="match status" value="1"/>
</dbReference>
<dbReference type="Pfam" id="PF08352">
    <property type="entry name" value="oligo_HPY"/>
    <property type="match status" value="2"/>
</dbReference>
<dbReference type="InterPro" id="IPR003439">
    <property type="entry name" value="ABC_transporter-like_ATP-bd"/>
</dbReference>
<feature type="domain" description="ABC transporter" evidence="10">
    <location>
        <begin position="17"/>
        <end position="267"/>
    </location>
</feature>
<dbReference type="FunFam" id="3.40.50.300:FF:000016">
    <property type="entry name" value="Oligopeptide ABC transporter ATP-binding component"/>
    <property type="match status" value="2"/>
</dbReference>
<keyword evidence="9" id="KW-0472">Membrane</keyword>
<dbReference type="SUPFAM" id="SSF52540">
    <property type="entry name" value="P-loop containing nucleoside triphosphate hydrolases"/>
    <property type="match status" value="2"/>
</dbReference>
<dbReference type="EMBL" id="PDSK01000072">
    <property type="protein sequence ID" value="PIE34881.1"/>
    <property type="molecule type" value="Genomic_DNA"/>
</dbReference>
<evidence type="ECO:0000256" key="8">
    <source>
        <dbReference type="ARBA" id="ARBA00022967"/>
    </source>
</evidence>
<organism evidence="11 12">
    <name type="scientific">candidate division KSB3 bacterium</name>
    <dbReference type="NCBI Taxonomy" id="2044937"/>
    <lineage>
        <taxon>Bacteria</taxon>
        <taxon>candidate division KSB3</taxon>
    </lineage>
</organism>
<proteinExistence type="inferred from homology"/>
<keyword evidence="4" id="KW-1003">Cell membrane</keyword>
<evidence type="ECO:0000313" key="11">
    <source>
        <dbReference type="EMBL" id="PIE34881.1"/>
    </source>
</evidence>
<dbReference type="InterPro" id="IPR017871">
    <property type="entry name" value="ABC_transporter-like_CS"/>
</dbReference>
<keyword evidence="6" id="KW-0547">Nucleotide-binding</keyword>
<reference evidence="11 12" key="1">
    <citation type="submission" date="2017-10" db="EMBL/GenBank/DDBJ databases">
        <title>Novel microbial diversity and functional potential in the marine mammal oral microbiome.</title>
        <authorList>
            <person name="Dudek N.K."/>
            <person name="Sun C.L."/>
            <person name="Burstein D."/>
            <person name="Kantor R.S."/>
            <person name="Aliaga Goltsman D.S."/>
            <person name="Bik E.M."/>
            <person name="Thomas B.C."/>
            <person name="Banfield J.F."/>
            <person name="Relman D.A."/>
        </authorList>
    </citation>
    <scope>NUCLEOTIDE SEQUENCE [LARGE SCALE GENOMIC DNA]</scope>
    <source>
        <strain evidence="11">DOLJORAL78_47_16</strain>
    </source>
</reference>
<evidence type="ECO:0000313" key="12">
    <source>
        <dbReference type="Proteomes" id="UP000230821"/>
    </source>
</evidence>
<dbReference type="GO" id="GO:0005886">
    <property type="term" value="C:plasma membrane"/>
    <property type="evidence" value="ECO:0007669"/>
    <property type="project" value="UniProtKB-SubCell"/>
</dbReference>
<comment type="caution">
    <text evidence="11">The sequence shown here is derived from an EMBL/GenBank/DDBJ whole genome shotgun (WGS) entry which is preliminary data.</text>
</comment>
<dbReference type="Gene3D" id="3.40.50.300">
    <property type="entry name" value="P-loop containing nucleotide triphosphate hydrolases"/>
    <property type="match status" value="2"/>
</dbReference>
<sequence length="682" mass="76114">METQTIHPPTGDNDFLLSLNNLKSSFHIDGKVIKAVNGIEFHVRKNEILGVVGESGSGKSVTALSILRLLPEPPCKISGDMYFQGQNLLEFNERQMQDVRGGEISMIFQEPMTSLNPVLSIGYQIAESIRLHQHLNSRKAWEKAIDMLNLVNIPEAARRAKQYPHEMSGGMRQRAMIAMALSSHPSLLIADEPTTALDVTTQKQILSLIKDLQAQLGTSVMFITHNLGVIAEIADRVAIMYAGKLVEYAPVREIFHRPRHPYTACLLRSIPRLDAPKEIRLEEIPGRVPALGDLPRGCIFHPRCPYTQDICKEQEPPYVQIGDEHFTMCWRHEELERLETAKSASAPVLTDQQKISESTLLRVKGLKKSFTVKKSGLLGKAGHVQAVDGVSFDVKQGEVLGLVGESGCGKTTMGLCILRLLEVTEGEILFYGQDLSTLQEHELISMRKDIQVIFQDPYGSLNPRMKIGQILGEPLLVHKLVTDPREKRDKILNILENVGLNQEHIDKYPHELSGGQRQRIAIARALIVSPKFIVCDEAVSALDVSIQAQIINLLKELKKALNLTYLFISHDLSVVKYISDRIAIMYLGKIVELASAEKVCDSPKHPYTQALISSVPIPDPECKPADISLKDEIPSPMHVPSGCRFHTRCPDVQDKCRTLEPEFREIETGWFVACHFADALGK</sequence>
<keyword evidence="7 11" id="KW-0067">ATP-binding</keyword>
<protein>
    <submittedName>
        <fullName evidence="11">Glutathione ABC transporter ATP-binding protein</fullName>
    </submittedName>
</protein>
<dbReference type="GO" id="GO:0015833">
    <property type="term" value="P:peptide transport"/>
    <property type="evidence" value="ECO:0007669"/>
    <property type="project" value="InterPro"/>
</dbReference>
<dbReference type="InterPro" id="IPR003593">
    <property type="entry name" value="AAA+_ATPase"/>
</dbReference>
<name>A0A2G6KGT5_9BACT</name>
<accession>A0A2G6KGT5</accession>
<dbReference type="Pfam" id="PF00005">
    <property type="entry name" value="ABC_tran"/>
    <property type="match status" value="2"/>
</dbReference>
<evidence type="ECO:0000259" key="10">
    <source>
        <dbReference type="PROSITE" id="PS50893"/>
    </source>
</evidence>
<dbReference type="GO" id="GO:0016887">
    <property type="term" value="F:ATP hydrolysis activity"/>
    <property type="evidence" value="ECO:0007669"/>
    <property type="project" value="InterPro"/>
</dbReference>
<dbReference type="PROSITE" id="PS50893">
    <property type="entry name" value="ABC_TRANSPORTER_2"/>
    <property type="match status" value="2"/>
</dbReference>
<evidence type="ECO:0000256" key="3">
    <source>
        <dbReference type="ARBA" id="ARBA00022448"/>
    </source>
</evidence>
<dbReference type="GO" id="GO:0005524">
    <property type="term" value="F:ATP binding"/>
    <property type="evidence" value="ECO:0007669"/>
    <property type="project" value="UniProtKB-KW"/>
</dbReference>
<dbReference type="PANTHER" id="PTHR43297:SF14">
    <property type="entry name" value="ATPASE AAA-TYPE CORE DOMAIN-CONTAINING PROTEIN"/>
    <property type="match status" value="1"/>
</dbReference>
<evidence type="ECO:0000256" key="7">
    <source>
        <dbReference type="ARBA" id="ARBA00022840"/>
    </source>
</evidence>
<dbReference type="NCBIfam" id="TIGR01727">
    <property type="entry name" value="oligo_HPY"/>
    <property type="match status" value="2"/>
</dbReference>